<feature type="transmembrane region" description="Helical" evidence="6">
    <location>
        <begin position="32"/>
        <end position="55"/>
    </location>
</feature>
<keyword evidence="4 6" id="KW-1133">Transmembrane helix</keyword>
<keyword evidence="5 6" id="KW-0472">Membrane</keyword>
<evidence type="ECO:0000256" key="1">
    <source>
        <dbReference type="ARBA" id="ARBA00004651"/>
    </source>
</evidence>
<dbReference type="InterPro" id="IPR003838">
    <property type="entry name" value="ABC3_permease_C"/>
</dbReference>
<evidence type="ECO:0000256" key="3">
    <source>
        <dbReference type="ARBA" id="ARBA00022692"/>
    </source>
</evidence>
<dbReference type="GO" id="GO:0022857">
    <property type="term" value="F:transmembrane transporter activity"/>
    <property type="evidence" value="ECO:0007669"/>
    <property type="project" value="TreeGrafter"/>
</dbReference>
<keyword evidence="2" id="KW-1003">Cell membrane</keyword>
<proteinExistence type="predicted"/>
<dbReference type="GO" id="GO:0005886">
    <property type="term" value="C:plasma membrane"/>
    <property type="evidence" value="ECO:0007669"/>
    <property type="project" value="UniProtKB-SubCell"/>
</dbReference>
<evidence type="ECO:0000256" key="6">
    <source>
        <dbReference type="SAM" id="Phobius"/>
    </source>
</evidence>
<comment type="subcellular location">
    <subcellularLocation>
        <location evidence="1">Cell membrane</location>
        <topology evidence="1">Multi-pass membrane protein</topology>
    </subcellularLocation>
</comment>
<dbReference type="PANTHER" id="PTHR30572">
    <property type="entry name" value="MEMBRANE COMPONENT OF TRANSPORTER-RELATED"/>
    <property type="match status" value="1"/>
</dbReference>
<feature type="transmembrane region" description="Helical" evidence="6">
    <location>
        <begin position="75"/>
        <end position="96"/>
    </location>
</feature>
<evidence type="ECO:0000313" key="9">
    <source>
        <dbReference type="Proteomes" id="UP000484858"/>
    </source>
</evidence>
<evidence type="ECO:0000256" key="5">
    <source>
        <dbReference type="ARBA" id="ARBA00023136"/>
    </source>
</evidence>
<protein>
    <recommendedName>
        <fullName evidence="7">ABC3 transporter permease C-terminal domain-containing protein</fullName>
    </recommendedName>
</protein>
<organism evidence="8 9">
    <name type="scientific">Gluconobacter oxydans NBRC 3293</name>
    <dbReference type="NCBI Taxonomy" id="1315969"/>
    <lineage>
        <taxon>Bacteria</taxon>
        <taxon>Pseudomonadati</taxon>
        <taxon>Pseudomonadota</taxon>
        <taxon>Alphaproteobacteria</taxon>
        <taxon>Acetobacterales</taxon>
        <taxon>Acetobacteraceae</taxon>
        <taxon>Gluconobacter</taxon>
    </lineage>
</organism>
<evidence type="ECO:0000256" key="2">
    <source>
        <dbReference type="ARBA" id="ARBA00022475"/>
    </source>
</evidence>
<dbReference type="AlphaFoldDB" id="A0A829X5X6"/>
<dbReference type="EMBL" id="BARJ01000009">
    <property type="protein sequence ID" value="GEM17029.1"/>
    <property type="molecule type" value="Genomic_DNA"/>
</dbReference>
<name>A0A829X5X6_GLUOY</name>
<accession>A0A829X5X6</accession>
<keyword evidence="3 6" id="KW-0812">Transmembrane</keyword>
<evidence type="ECO:0000313" key="8">
    <source>
        <dbReference type="EMBL" id="GEM17029.1"/>
    </source>
</evidence>
<dbReference type="Proteomes" id="UP000484858">
    <property type="component" value="Unassembled WGS sequence"/>
</dbReference>
<dbReference type="Pfam" id="PF02687">
    <property type="entry name" value="FtsX"/>
    <property type="match status" value="1"/>
</dbReference>
<sequence length="107" mass="12118">MSDFWRLATFNAEHRMHEIGIRKTLGATTAQIMRLLLGQFLSPALYARLIAWPLAWLFMRNCLTGFDNPVTFTPLYFVLAALLCALTLFGRTFGLARAEPARALRAE</sequence>
<dbReference type="InterPro" id="IPR050250">
    <property type="entry name" value="Macrolide_Exporter_MacB"/>
</dbReference>
<evidence type="ECO:0000256" key="4">
    <source>
        <dbReference type="ARBA" id="ARBA00022989"/>
    </source>
</evidence>
<reference evidence="8 9" key="1">
    <citation type="submission" date="2013-04" db="EMBL/GenBank/DDBJ databases">
        <title>Gluconobacter oxydans NBRC 3293 whole genome sequence.</title>
        <authorList>
            <person name="Matsutani M."/>
            <person name="Yakushi T."/>
            <person name="Matsushita K."/>
        </authorList>
    </citation>
    <scope>NUCLEOTIDE SEQUENCE [LARGE SCALE GENOMIC DNA]</scope>
    <source>
        <strain evidence="8 9">NBRC 3293</strain>
    </source>
</reference>
<feature type="domain" description="ABC3 transporter permease C-terminal" evidence="7">
    <location>
        <begin position="8"/>
        <end position="89"/>
    </location>
</feature>
<dbReference type="PANTHER" id="PTHR30572:SF18">
    <property type="entry name" value="ABC-TYPE MACROLIDE FAMILY EXPORT SYSTEM PERMEASE COMPONENT 2"/>
    <property type="match status" value="1"/>
</dbReference>
<gene>
    <name evidence="8" type="ORF">NBRC3293_1525</name>
</gene>
<evidence type="ECO:0000259" key="7">
    <source>
        <dbReference type="Pfam" id="PF02687"/>
    </source>
</evidence>
<comment type="caution">
    <text evidence="8">The sequence shown here is derived from an EMBL/GenBank/DDBJ whole genome shotgun (WGS) entry which is preliminary data.</text>
</comment>